<dbReference type="GO" id="GO:0035091">
    <property type="term" value="F:phosphatidylinositol binding"/>
    <property type="evidence" value="ECO:0007669"/>
    <property type="project" value="InterPro"/>
</dbReference>
<dbReference type="PROSITE" id="PS50195">
    <property type="entry name" value="PX"/>
    <property type="match status" value="1"/>
</dbReference>
<proteinExistence type="predicted"/>
<evidence type="ECO:0000313" key="2">
    <source>
        <dbReference type="EMBL" id="CAI3992168.1"/>
    </source>
</evidence>
<dbReference type="Proteomes" id="UP001152797">
    <property type="component" value="Unassembled WGS sequence"/>
</dbReference>
<reference evidence="3" key="1">
    <citation type="submission" date="2022-10" db="EMBL/GenBank/DDBJ databases">
        <authorList>
            <person name="Chen Y."/>
            <person name="Dougan E. K."/>
            <person name="Chan C."/>
            <person name="Rhodes N."/>
            <person name="Thang M."/>
        </authorList>
    </citation>
    <scope>NUCLEOTIDE SEQUENCE</scope>
</reference>
<dbReference type="OrthoDB" id="437739at2759"/>
<dbReference type="EMBL" id="CAMXCT030001678">
    <property type="protein sequence ID" value="CAL4779480.1"/>
    <property type="molecule type" value="Genomic_DNA"/>
</dbReference>
<evidence type="ECO:0000313" key="4">
    <source>
        <dbReference type="EMBL" id="CAL4779480.1"/>
    </source>
</evidence>
<gene>
    <name evidence="2" type="ORF">C1SCF055_LOCUS19017</name>
    <name evidence="3" type="ORF">C1SCF055_LOCUS42416</name>
</gene>
<dbReference type="AlphaFoldDB" id="A0A9P1M0Y3"/>
<evidence type="ECO:0000259" key="1">
    <source>
        <dbReference type="PROSITE" id="PS50195"/>
    </source>
</evidence>
<dbReference type="SUPFAM" id="SSF64268">
    <property type="entry name" value="PX domain"/>
    <property type="match status" value="1"/>
</dbReference>
<dbReference type="EMBL" id="CAMXCT020001678">
    <property type="protein sequence ID" value="CAL1145543.1"/>
    <property type="molecule type" value="Genomic_DNA"/>
</dbReference>
<dbReference type="InterPro" id="IPR001683">
    <property type="entry name" value="PX_dom"/>
</dbReference>
<dbReference type="EMBL" id="CAMXCT030006656">
    <property type="protein sequence ID" value="CAL4805108.1"/>
    <property type="molecule type" value="Genomic_DNA"/>
</dbReference>
<organism evidence="3">
    <name type="scientific">Cladocopium goreaui</name>
    <dbReference type="NCBI Taxonomy" id="2562237"/>
    <lineage>
        <taxon>Eukaryota</taxon>
        <taxon>Sar</taxon>
        <taxon>Alveolata</taxon>
        <taxon>Dinophyceae</taxon>
        <taxon>Suessiales</taxon>
        <taxon>Symbiodiniaceae</taxon>
        <taxon>Cladocopium</taxon>
    </lineage>
</organism>
<name>A0A9P1M0Y3_9DINO</name>
<protein>
    <submittedName>
        <fullName evidence="4">PX domain-containing protein</fullName>
    </submittedName>
</protein>
<accession>A0A9P1M0Y3</accession>
<dbReference type="EMBL" id="CAMXCT010001678">
    <property type="protein sequence ID" value="CAI3992168.1"/>
    <property type="molecule type" value="Genomic_DNA"/>
</dbReference>
<reference evidence="4 5" key="2">
    <citation type="submission" date="2024-05" db="EMBL/GenBank/DDBJ databases">
        <authorList>
            <person name="Chen Y."/>
            <person name="Shah S."/>
            <person name="Dougan E. K."/>
            <person name="Thang M."/>
            <person name="Chan C."/>
        </authorList>
    </citation>
    <scope>NUCLEOTIDE SEQUENCE [LARGE SCALE GENOMIC DNA]</scope>
</reference>
<dbReference type="SMART" id="SM00312">
    <property type="entry name" value="PX"/>
    <property type="match status" value="1"/>
</dbReference>
<evidence type="ECO:0000313" key="5">
    <source>
        <dbReference type="Proteomes" id="UP001152797"/>
    </source>
</evidence>
<comment type="caution">
    <text evidence="3">The sequence shown here is derived from an EMBL/GenBank/DDBJ whole genome shotgun (WGS) entry which is preliminary data.</text>
</comment>
<dbReference type="InterPro" id="IPR036871">
    <property type="entry name" value="PX_dom_sf"/>
</dbReference>
<dbReference type="EMBL" id="CAMXCT020006656">
    <property type="protein sequence ID" value="CAL1171171.1"/>
    <property type="molecule type" value="Genomic_DNA"/>
</dbReference>
<dbReference type="EMBL" id="CAMXCT010006656">
    <property type="protein sequence ID" value="CAI4017796.1"/>
    <property type="molecule type" value="Genomic_DNA"/>
</dbReference>
<evidence type="ECO:0000313" key="3">
    <source>
        <dbReference type="EMBL" id="CAI4017796.1"/>
    </source>
</evidence>
<sequence length="298" mass="30991">MGWGKGKGYWHHHHHPHGIGRAVAEVAVVGSAAIAGAAVATAVAANRAPPPPRREVVVVPAVATAAPVATATPVFGTATAPVVVVKGKGKGWKGKGKGKGKTEVIEVPPLGVSAVGIPASALSKHEGVTFFGVDVVPETGASYRVQKRYNDFDQLKDSLNYMAPGSRVTSDFPPKHLFSCEGPKLEDRRHGLERWLTRVLNDPHSRGLWCLELRGFLEVGGVHTLPDQAPPLAASAPAEAEGQVLQIAIPAGVSGGQTLSVTVPDGQQLNFTVPPGVSGGSELQLWYDPVAGTVSPLV</sequence>
<dbReference type="Gene3D" id="3.30.1520.10">
    <property type="entry name" value="Phox-like domain"/>
    <property type="match status" value="1"/>
</dbReference>
<dbReference type="Pfam" id="PF00787">
    <property type="entry name" value="PX"/>
    <property type="match status" value="1"/>
</dbReference>
<feature type="domain" description="PX" evidence="1">
    <location>
        <begin position="109"/>
        <end position="224"/>
    </location>
</feature>
<keyword evidence="5" id="KW-1185">Reference proteome</keyword>
<dbReference type="CDD" id="cd06093">
    <property type="entry name" value="PX_domain"/>
    <property type="match status" value="1"/>
</dbReference>